<dbReference type="SUPFAM" id="SSF46785">
    <property type="entry name" value="Winged helix' DNA-binding domain"/>
    <property type="match status" value="1"/>
</dbReference>
<dbReference type="InterPro" id="IPR051081">
    <property type="entry name" value="HTH_MetalResp_TranReg"/>
</dbReference>
<evidence type="ECO:0000313" key="6">
    <source>
        <dbReference type="Proteomes" id="UP000198881"/>
    </source>
</evidence>
<evidence type="ECO:0000259" key="4">
    <source>
        <dbReference type="PROSITE" id="PS50987"/>
    </source>
</evidence>
<dbReference type="InterPro" id="IPR036388">
    <property type="entry name" value="WH-like_DNA-bd_sf"/>
</dbReference>
<keyword evidence="2" id="KW-0238">DNA-binding</keyword>
<reference evidence="5 6" key="1">
    <citation type="submission" date="2016-10" db="EMBL/GenBank/DDBJ databases">
        <authorList>
            <person name="de Groot N.N."/>
        </authorList>
    </citation>
    <scope>NUCLEOTIDE SEQUENCE [LARGE SCALE GENOMIC DNA]</scope>
    <source>
        <strain evidence="5 6">CGMCC 1.7054</strain>
    </source>
</reference>
<dbReference type="Proteomes" id="UP000198881">
    <property type="component" value="Unassembled WGS sequence"/>
</dbReference>
<dbReference type="InterPro" id="IPR036390">
    <property type="entry name" value="WH_DNA-bd_sf"/>
</dbReference>
<dbReference type="STRING" id="574650.SAMN04487966_1056"/>
<dbReference type="InterPro" id="IPR011991">
    <property type="entry name" value="ArsR-like_HTH"/>
</dbReference>
<dbReference type="PANTHER" id="PTHR33154">
    <property type="entry name" value="TRANSCRIPTIONAL REGULATOR, ARSR FAMILY"/>
    <property type="match status" value="1"/>
</dbReference>
<dbReference type="PROSITE" id="PS00846">
    <property type="entry name" value="HTH_ARSR_1"/>
    <property type="match status" value="1"/>
</dbReference>
<dbReference type="AlphaFoldDB" id="A0A1I7MLJ9"/>
<dbReference type="CDD" id="cd00090">
    <property type="entry name" value="HTH_ARSR"/>
    <property type="match status" value="1"/>
</dbReference>
<dbReference type="RefSeq" id="WP_091696747.1">
    <property type="nucleotide sequence ID" value="NZ_CP136963.1"/>
</dbReference>
<feature type="domain" description="HTH arsR-type" evidence="4">
    <location>
        <begin position="33"/>
        <end position="125"/>
    </location>
</feature>
<keyword evidence="1" id="KW-0805">Transcription regulation</keyword>
<dbReference type="PRINTS" id="PR00778">
    <property type="entry name" value="HTHARSR"/>
</dbReference>
<evidence type="ECO:0000256" key="2">
    <source>
        <dbReference type="ARBA" id="ARBA00023125"/>
    </source>
</evidence>
<dbReference type="OrthoDB" id="9798835at2"/>
<accession>A0A1I7MLJ9</accession>
<dbReference type="PROSITE" id="PS50987">
    <property type="entry name" value="HTH_ARSR_2"/>
    <property type="match status" value="1"/>
</dbReference>
<keyword evidence="3" id="KW-0804">Transcription</keyword>
<dbReference type="NCBIfam" id="NF033788">
    <property type="entry name" value="HTH_metalloreg"/>
    <property type="match status" value="1"/>
</dbReference>
<evidence type="ECO:0000256" key="3">
    <source>
        <dbReference type="ARBA" id="ARBA00023163"/>
    </source>
</evidence>
<proteinExistence type="predicted"/>
<dbReference type="SMART" id="SM00418">
    <property type="entry name" value="HTH_ARSR"/>
    <property type="match status" value="1"/>
</dbReference>
<evidence type="ECO:0000256" key="1">
    <source>
        <dbReference type="ARBA" id="ARBA00023015"/>
    </source>
</evidence>
<name>A0A1I7MLJ9_9MICC</name>
<dbReference type="EMBL" id="FPCG01000005">
    <property type="protein sequence ID" value="SFV22778.1"/>
    <property type="molecule type" value="Genomic_DNA"/>
</dbReference>
<dbReference type="InterPro" id="IPR001845">
    <property type="entry name" value="HTH_ArsR_DNA-bd_dom"/>
</dbReference>
<keyword evidence="6" id="KW-1185">Reference proteome</keyword>
<protein>
    <submittedName>
        <fullName evidence="5">ArsR family transcriptional regulator</fullName>
    </submittedName>
</protein>
<dbReference type="Pfam" id="PF01022">
    <property type="entry name" value="HTH_5"/>
    <property type="match status" value="1"/>
</dbReference>
<evidence type="ECO:0000313" key="5">
    <source>
        <dbReference type="EMBL" id="SFV22778.1"/>
    </source>
</evidence>
<organism evidence="5 6">
    <name type="scientific">Micrococcus terreus</name>
    <dbReference type="NCBI Taxonomy" id="574650"/>
    <lineage>
        <taxon>Bacteria</taxon>
        <taxon>Bacillati</taxon>
        <taxon>Actinomycetota</taxon>
        <taxon>Actinomycetes</taxon>
        <taxon>Micrococcales</taxon>
        <taxon>Micrococcaceae</taxon>
        <taxon>Micrococcus</taxon>
    </lineage>
</organism>
<dbReference type="PANTHER" id="PTHR33154:SF18">
    <property type="entry name" value="ARSENICAL RESISTANCE OPERON REPRESSOR"/>
    <property type="match status" value="1"/>
</dbReference>
<sequence length="125" mass="13347">MAPTVTLSAPFDTDRDQPGAGVLECCPLSEGPLDAPDAQRLAGMLKALAEPMRLRLLSHVAAQGCAAVCSCDLTEELGISQPTVSHHMKKLVEAGLVTREQRGTRAHYSVIPEAFAELRRVLDLG</sequence>
<dbReference type="GO" id="GO:0003700">
    <property type="term" value="F:DNA-binding transcription factor activity"/>
    <property type="evidence" value="ECO:0007669"/>
    <property type="project" value="InterPro"/>
</dbReference>
<dbReference type="InterPro" id="IPR018334">
    <property type="entry name" value="ArsR_HTH"/>
</dbReference>
<dbReference type="Gene3D" id="1.10.10.10">
    <property type="entry name" value="Winged helix-like DNA-binding domain superfamily/Winged helix DNA-binding domain"/>
    <property type="match status" value="1"/>
</dbReference>
<gene>
    <name evidence="5" type="ORF">SAMN04487966_1056</name>
</gene>
<dbReference type="GO" id="GO:0003677">
    <property type="term" value="F:DNA binding"/>
    <property type="evidence" value="ECO:0007669"/>
    <property type="project" value="UniProtKB-KW"/>
</dbReference>